<evidence type="ECO:0000313" key="4">
    <source>
        <dbReference type="Proteomes" id="UP000235392"/>
    </source>
</evidence>
<evidence type="ECO:0000313" key="1">
    <source>
        <dbReference type="EMBL" id="PLW48998.1"/>
    </source>
</evidence>
<organism evidence="1 4">
    <name type="scientific">Puccinia coronata f. sp. avenae</name>
    <dbReference type="NCBI Taxonomy" id="200324"/>
    <lineage>
        <taxon>Eukaryota</taxon>
        <taxon>Fungi</taxon>
        <taxon>Dikarya</taxon>
        <taxon>Basidiomycota</taxon>
        <taxon>Pucciniomycotina</taxon>
        <taxon>Pucciniomycetes</taxon>
        <taxon>Pucciniales</taxon>
        <taxon>Pucciniaceae</taxon>
        <taxon>Puccinia</taxon>
    </lineage>
</organism>
<dbReference type="Proteomes" id="UP000235392">
    <property type="component" value="Unassembled WGS sequence"/>
</dbReference>
<sequence>MSFDYALRCTEGTPRSLPVGRTNAGANIAARLSQLIFRLNSNRAWLFHLYVSHLPSELIMTAILPSPKRDESRKNSSSSSTSRGRRITFIAESSLGMPPITLHEADITLRLLGWSEAIDVWIRARMGAKRNVFWTLASDNDLLRYLTISWAHDCQEFFFALRPRGRPPPNTIMV</sequence>
<dbReference type="OrthoDB" id="2507078at2759"/>
<proteinExistence type="predicted"/>
<comment type="caution">
    <text evidence="1">The sequence shown here is derived from an EMBL/GenBank/DDBJ whole genome shotgun (WGS) entry which is preliminary data.</text>
</comment>
<name>A0A2N5VG62_9BASI</name>
<evidence type="ECO:0000313" key="3">
    <source>
        <dbReference type="Proteomes" id="UP000235388"/>
    </source>
</evidence>
<gene>
    <name evidence="2" type="ORF">PCANC_04146</name>
    <name evidence="1" type="ORF">PCASD_05067</name>
</gene>
<reference evidence="3 4" key="1">
    <citation type="submission" date="2017-11" db="EMBL/GenBank/DDBJ databases">
        <title>De novo assembly and phasing of dikaryotic genomes from two isolates of Puccinia coronata f. sp. avenae, the causal agent of oat crown rust.</title>
        <authorList>
            <person name="Miller M.E."/>
            <person name="Zhang Y."/>
            <person name="Omidvar V."/>
            <person name="Sperschneider J."/>
            <person name="Schwessinger B."/>
            <person name="Raley C."/>
            <person name="Palmer J.M."/>
            <person name="Garnica D."/>
            <person name="Upadhyaya N."/>
            <person name="Rathjen J."/>
            <person name="Taylor J.M."/>
            <person name="Park R.F."/>
            <person name="Dodds P.N."/>
            <person name="Hirsch C.D."/>
            <person name="Kianian S.F."/>
            <person name="Figueroa M."/>
        </authorList>
    </citation>
    <scope>NUCLEOTIDE SEQUENCE [LARGE SCALE GENOMIC DNA]</scope>
    <source>
        <strain evidence="2">12NC29</strain>
        <strain evidence="1">12SD80</strain>
    </source>
</reference>
<keyword evidence="3" id="KW-1185">Reference proteome</keyword>
<dbReference type="AlphaFoldDB" id="A0A2N5VG62"/>
<dbReference type="EMBL" id="PGCJ01000005">
    <property type="protein sequence ID" value="PLW58080.1"/>
    <property type="molecule type" value="Genomic_DNA"/>
</dbReference>
<protein>
    <submittedName>
        <fullName evidence="1">Uncharacterized protein</fullName>
    </submittedName>
</protein>
<evidence type="ECO:0000313" key="2">
    <source>
        <dbReference type="EMBL" id="PLW58080.1"/>
    </source>
</evidence>
<dbReference type="Proteomes" id="UP000235388">
    <property type="component" value="Unassembled WGS sequence"/>
</dbReference>
<dbReference type="EMBL" id="PGCI01000019">
    <property type="protein sequence ID" value="PLW48998.1"/>
    <property type="molecule type" value="Genomic_DNA"/>
</dbReference>
<accession>A0A2N5VG62</accession>